<dbReference type="SMART" id="SM00382">
    <property type="entry name" value="AAA"/>
    <property type="match status" value="1"/>
</dbReference>
<dbReference type="InterPro" id="IPR027417">
    <property type="entry name" value="P-loop_NTPase"/>
</dbReference>
<evidence type="ECO:0000256" key="6">
    <source>
        <dbReference type="SAM" id="MobiDB-lite"/>
    </source>
</evidence>
<comment type="caution">
    <text evidence="8">The sequence shown here is derived from an EMBL/GenBank/DDBJ whole genome shotgun (WGS) entry which is preliminary data.</text>
</comment>
<name>A0A7K0CGT4_9ACTN</name>
<comment type="similarity">
    <text evidence="1">Belongs to the ABC transporter superfamily.</text>
</comment>
<evidence type="ECO:0000256" key="4">
    <source>
        <dbReference type="ARBA" id="ARBA00022840"/>
    </source>
</evidence>
<keyword evidence="5" id="KW-0029">Amino-acid transport</keyword>
<dbReference type="GO" id="GO:0015658">
    <property type="term" value="F:branched-chain amino acid transmembrane transporter activity"/>
    <property type="evidence" value="ECO:0007669"/>
    <property type="project" value="TreeGrafter"/>
</dbReference>
<keyword evidence="3" id="KW-0547">Nucleotide-binding</keyword>
<reference evidence="8 9" key="1">
    <citation type="submission" date="2019-10" db="EMBL/GenBank/DDBJ databases">
        <title>Streptomyces smaragdinus sp. nov. and Streptomyces fabii sp. nov., isolated from the gut of fungus growing-termite Macrotermes natalensis.</title>
        <authorList>
            <person name="Schwitalla J."/>
            <person name="Benndorf R."/>
            <person name="Martin K."/>
            <person name="De Beer W."/>
            <person name="Kaster A.-K."/>
            <person name="Vollmers J."/>
            <person name="Poulsen M."/>
            <person name="Beemelmanns C."/>
        </authorList>
    </citation>
    <scope>NUCLEOTIDE SEQUENCE [LARGE SCALE GENOMIC DNA]</scope>
    <source>
        <strain evidence="8 9">RB5</strain>
    </source>
</reference>
<feature type="region of interest" description="Disordered" evidence="6">
    <location>
        <begin position="1"/>
        <end position="45"/>
    </location>
</feature>
<gene>
    <name evidence="8" type="primary">btuD_10</name>
    <name evidence="8" type="ORF">SRB5_27190</name>
</gene>
<keyword evidence="4 8" id="KW-0067">ATP-binding</keyword>
<protein>
    <submittedName>
        <fullName evidence="8">Vitamin B12 import ATP-binding protein BtuD</fullName>
    </submittedName>
</protein>
<proteinExistence type="inferred from homology"/>
<evidence type="ECO:0000256" key="5">
    <source>
        <dbReference type="ARBA" id="ARBA00022970"/>
    </source>
</evidence>
<feature type="compositionally biased region" description="Basic and acidic residues" evidence="6">
    <location>
        <begin position="1"/>
        <end position="16"/>
    </location>
</feature>
<organism evidence="8 9">
    <name type="scientific">Streptomyces smaragdinus</name>
    <dbReference type="NCBI Taxonomy" id="2585196"/>
    <lineage>
        <taxon>Bacteria</taxon>
        <taxon>Bacillati</taxon>
        <taxon>Actinomycetota</taxon>
        <taxon>Actinomycetes</taxon>
        <taxon>Kitasatosporales</taxon>
        <taxon>Streptomycetaceae</taxon>
        <taxon>Streptomyces</taxon>
    </lineage>
</organism>
<dbReference type="PANTHER" id="PTHR43820:SF4">
    <property type="entry name" value="HIGH-AFFINITY BRANCHED-CHAIN AMINO ACID TRANSPORT ATP-BINDING PROTEIN LIVF"/>
    <property type="match status" value="1"/>
</dbReference>
<evidence type="ECO:0000256" key="1">
    <source>
        <dbReference type="ARBA" id="ARBA00005417"/>
    </source>
</evidence>
<feature type="domain" description="ABC transporter" evidence="7">
    <location>
        <begin position="66"/>
        <end position="304"/>
    </location>
</feature>
<evidence type="ECO:0000256" key="2">
    <source>
        <dbReference type="ARBA" id="ARBA00022448"/>
    </source>
</evidence>
<dbReference type="PANTHER" id="PTHR43820">
    <property type="entry name" value="HIGH-AFFINITY BRANCHED-CHAIN AMINO ACID TRANSPORT ATP-BINDING PROTEIN LIVF"/>
    <property type="match status" value="1"/>
</dbReference>
<evidence type="ECO:0000313" key="9">
    <source>
        <dbReference type="Proteomes" id="UP000466345"/>
    </source>
</evidence>
<dbReference type="AlphaFoldDB" id="A0A7K0CGT4"/>
<dbReference type="InterPro" id="IPR052156">
    <property type="entry name" value="BCAA_Transport_ATP-bd_LivF"/>
</dbReference>
<evidence type="ECO:0000256" key="3">
    <source>
        <dbReference type="ARBA" id="ARBA00022741"/>
    </source>
</evidence>
<dbReference type="EMBL" id="WEGJ01000007">
    <property type="protein sequence ID" value="MQY12583.1"/>
    <property type="molecule type" value="Genomic_DNA"/>
</dbReference>
<dbReference type="PROSITE" id="PS50893">
    <property type="entry name" value="ABC_TRANSPORTER_2"/>
    <property type="match status" value="1"/>
</dbReference>
<keyword evidence="9" id="KW-1185">Reference proteome</keyword>
<dbReference type="InterPro" id="IPR003439">
    <property type="entry name" value="ABC_transporter-like_ATP-bd"/>
</dbReference>
<dbReference type="GO" id="GO:0015807">
    <property type="term" value="P:L-amino acid transport"/>
    <property type="evidence" value="ECO:0007669"/>
    <property type="project" value="TreeGrafter"/>
</dbReference>
<dbReference type="InterPro" id="IPR017871">
    <property type="entry name" value="ABC_transporter-like_CS"/>
</dbReference>
<dbReference type="Pfam" id="PF00005">
    <property type="entry name" value="ABC_tran"/>
    <property type="match status" value="1"/>
</dbReference>
<evidence type="ECO:0000259" key="7">
    <source>
        <dbReference type="PROSITE" id="PS50893"/>
    </source>
</evidence>
<dbReference type="CDD" id="cd03224">
    <property type="entry name" value="ABC_TM1139_LivF_branched"/>
    <property type="match status" value="1"/>
</dbReference>
<sequence>MRESRRDRQPKTDAHLRAAPVVPVHNPPPPPVVSGSDSAPRRGRGPGVVLGCAPPTEGVPMTAAALQVSELTVGYGPVQALEGVDLEVPEGAVVAVLGGNGAGKTTLMRAVSRTLGFHGGAIRGGSVTFGGRRLDRLPPDKVVAAGVVQVPEGRRVFARMTVADNLRAGGLGARGGRRSAAAALTRVHELFPVLRERAGQPAGLLSGGEQQMLALGRALMGGPRLLLLDEPSLGLAPLMAERIAEAVREINAQGTSVLLVEQNAALALGVAVAAVVLEVGRVTLSGTAAELKGSDEVRHRYLGVVDETAAADAEQAVDASVPALTRWVP</sequence>
<accession>A0A7K0CGT4</accession>
<evidence type="ECO:0000313" key="8">
    <source>
        <dbReference type="EMBL" id="MQY12583.1"/>
    </source>
</evidence>
<dbReference type="Gene3D" id="3.40.50.300">
    <property type="entry name" value="P-loop containing nucleotide triphosphate hydrolases"/>
    <property type="match status" value="1"/>
</dbReference>
<dbReference type="InterPro" id="IPR003593">
    <property type="entry name" value="AAA+_ATPase"/>
</dbReference>
<dbReference type="GO" id="GO:0005524">
    <property type="term" value="F:ATP binding"/>
    <property type="evidence" value="ECO:0007669"/>
    <property type="project" value="UniProtKB-KW"/>
</dbReference>
<dbReference type="GO" id="GO:0016887">
    <property type="term" value="F:ATP hydrolysis activity"/>
    <property type="evidence" value="ECO:0007669"/>
    <property type="project" value="InterPro"/>
</dbReference>
<dbReference type="SUPFAM" id="SSF52540">
    <property type="entry name" value="P-loop containing nucleoside triphosphate hydrolases"/>
    <property type="match status" value="1"/>
</dbReference>
<dbReference type="PROSITE" id="PS00211">
    <property type="entry name" value="ABC_TRANSPORTER_1"/>
    <property type="match status" value="1"/>
</dbReference>
<dbReference type="Proteomes" id="UP000466345">
    <property type="component" value="Unassembled WGS sequence"/>
</dbReference>
<keyword evidence="2" id="KW-0813">Transport</keyword>